<dbReference type="GO" id="GO:0051015">
    <property type="term" value="F:actin filament binding"/>
    <property type="evidence" value="ECO:0007669"/>
    <property type="project" value="TreeGrafter"/>
</dbReference>
<dbReference type="Pfam" id="PF00063">
    <property type="entry name" value="Myosin_head"/>
    <property type="match status" value="1"/>
</dbReference>
<comment type="caution">
    <text evidence="6">Lacks conserved residue(s) required for the propagation of feature annotation.</text>
</comment>
<evidence type="ECO:0000313" key="8">
    <source>
        <dbReference type="EMBL" id="QQP52398.1"/>
    </source>
</evidence>
<evidence type="ECO:0000256" key="4">
    <source>
        <dbReference type="ARBA" id="ARBA00023175"/>
    </source>
</evidence>
<feature type="domain" description="Myosin motor" evidence="7">
    <location>
        <begin position="49"/>
        <end position="131"/>
    </location>
</feature>
<keyword evidence="9" id="KW-1185">Reference proteome</keyword>
<protein>
    <submittedName>
        <fullName evidence="8">Myosin 5</fullName>
    </submittedName>
</protein>
<evidence type="ECO:0000256" key="1">
    <source>
        <dbReference type="ARBA" id="ARBA00022741"/>
    </source>
</evidence>
<comment type="similarity">
    <text evidence="6">Belongs to the TRAFAC class myosin-kinesin ATPase superfamily. Myosin family.</text>
</comment>
<keyword evidence="5 6" id="KW-0009">Actin-binding</keyword>
<dbReference type="GO" id="GO:0007015">
    <property type="term" value="P:actin filament organization"/>
    <property type="evidence" value="ECO:0007669"/>
    <property type="project" value="TreeGrafter"/>
</dbReference>
<name>A0A7T8HLV9_CALRO</name>
<dbReference type="OrthoDB" id="6108017at2759"/>
<dbReference type="InterPro" id="IPR027417">
    <property type="entry name" value="P-loop_NTPase"/>
</dbReference>
<dbReference type="PROSITE" id="PS51456">
    <property type="entry name" value="MYOSIN_MOTOR"/>
    <property type="match status" value="1"/>
</dbReference>
<dbReference type="Gene3D" id="3.40.850.10">
    <property type="entry name" value="Kinesin motor domain"/>
    <property type="match status" value="1"/>
</dbReference>
<proteinExistence type="inferred from homology"/>
<dbReference type="InterPro" id="IPR036961">
    <property type="entry name" value="Kinesin_motor_dom_sf"/>
</dbReference>
<dbReference type="GO" id="GO:0016020">
    <property type="term" value="C:membrane"/>
    <property type="evidence" value="ECO:0007669"/>
    <property type="project" value="TreeGrafter"/>
</dbReference>
<feature type="non-terminal residue" evidence="8">
    <location>
        <position position="131"/>
    </location>
</feature>
<reference evidence="9" key="1">
    <citation type="submission" date="2021-01" db="EMBL/GenBank/DDBJ databases">
        <title>Caligus Genome Assembly.</title>
        <authorList>
            <person name="Gallardo-Escarate C."/>
        </authorList>
    </citation>
    <scope>NUCLEOTIDE SEQUENCE [LARGE SCALE GENOMIC DNA]</scope>
</reference>
<organism evidence="8 9">
    <name type="scientific">Caligus rogercresseyi</name>
    <name type="common">Sea louse</name>
    <dbReference type="NCBI Taxonomy" id="217165"/>
    <lineage>
        <taxon>Eukaryota</taxon>
        <taxon>Metazoa</taxon>
        <taxon>Ecdysozoa</taxon>
        <taxon>Arthropoda</taxon>
        <taxon>Crustacea</taxon>
        <taxon>Multicrustacea</taxon>
        <taxon>Hexanauplia</taxon>
        <taxon>Copepoda</taxon>
        <taxon>Siphonostomatoida</taxon>
        <taxon>Caligidae</taxon>
        <taxon>Caligus</taxon>
    </lineage>
</organism>
<dbReference type="InterPro" id="IPR001609">
    <property type="entry name" value="Myosin_head_motor_dom-like"/>
</dbReference>
<dbReference type="PANTHER" id="PTHR13140:SF706">
    <property type="entry name" value="DILUTE CLASS UNCONVENTIONAL MYOSIN, ISOFORM C"/>
    <property type="match status" value="1"/>
</dbReference>
<evidence type="ECO:0000256" key="6">
    <source>
        <dbReference type="PROSITE-ProRule" id="PRU00782"/>
    </source>
</evidence>
<evidence type="ECO:0000256" key="5">
    <source>
        <dbReference type="ARBA" id="ARBA00023203"/>
    </source>
</evidence>
<evidence type="ECO:0000313" key="9">
    <source>
        <dbReference type="Proteomes" id="UP000595437"/>
    </source>
</evidence>
<evidence type="ECO:0000256" key="2">
    <source>
        <dbReference type="ARBA" id="ARBA00022840"/>
    </source>
</evidence>
<dbReference type="GO" id="GO:0016459">
    <property type="term" value="C:myosin complex"/>
    <property type="evidence" value="ECO:0007669"/>
    <property type="project" value="UniProtKB-KW"/>
</dbReference>
<dbReference type="PANTHER" id="PTHR13140">
    <property type="entry name" value="MYOSIN"/>
    <property type="match status" value="1"/>
</dbReference>
<dbReference type="EMBL" id="CP045892">
    <property type="protein sequence ID" value="QQP52398.1"/>
    <property type="molecule type" value="Genomic_DNA"/>
</dbReference>
<dbReference type="GO" id="GO:0005524">
    <property type="term" value="F:ATP binding"/>
    <property type="evidence" value="ECO:0007669"/>
    <property type="project" value="UniProtKB-KW"/>
</dbReference>
<accession>A0A7T8HLV9</accession>
<keyword evidence="1" id="KW-0547">Nucleotide-binding</keyword>
<dbReference type="AlphaFoldDB" id="A0A7T8HLV9"/>
<dbReference type="GO" id="GO:0000146">
    <property type="term" value="F:microfilament motor activity"/>
    <property type="evidence" value="ECO:0007669"/>
    <property type="project" value="TreeGrafter"/>
</dbReference>
<sequence length="131" mass="14672">DPTSVWKVATVTKDYDGRILVVQHSGDVSESLSVNKYELPPLRNPDILIGSSDLSALSYLHEPAILQCLANRFVQKRVIYTYSGIVLVAINPYCELQIYGNDQIANYRGKGIGDLDPHVYALAEEAFRRME</sequence>
<dbReference type="Proteomes" id="UP000595437">
    <property type="component" value="Chromosome 3"/>
</dbReference>
<evidence type="ECO:0000256" key="3">
    <source>
        <dbReference type="ARBA" id="ARBA00023123"/>
    </source>
</evidence>
<dbReference type="SUPFAM" id="SSF52540">
    <property type="entry name" value="P-loop containing nucleoside triphosphate hydrolases"/>
    <property type="match status" value="1"/>
</dbReference>
<evidence type="ECO:0000259" key="7">
    <source>
        <dbReference type="PROSITE" id="PS51456"/>
    </source>
</evidence>
<keyword evidence="2" id="KW-0067">ATP-binding</keyword>
<gene>
    <name evidence="8" type="ORF">FKW44_004542</name>
</gene>
<keyword evidence="3 6" id="KW-0518">Myosin</keyword>
<dbReference type="GO" id="GO:0005737">
    <property type="term" value="C:cytoplasm"/>
    <property type="evidence" value="ECO:0007669"/>
    <property type="project" value="TreeGrafter"/>
</dbReference>
<keyword evidence="4" id="KW-0505">Motor protein</keyword>
<feature type="non-terminal residue" evidence="8">
    <location>
        <position position="1"/>
    </location>
</feature>